<proteinExistence type="predicted"/>
<organism evidence="1 2">
    <name type="scientific">Bauhinia variegata</name>
    <name type="common">Purple orchid tree</name>
    <name type="synonym">Phanera variegata</name>
    <dbReference type="NCBI Taxonomy" id="167791"/>
    <lineage>
        <taxon>Eukaryota</taxon>
        <taxon>Viridiplantae</taxon>
        <taxon>Streptophyta</taxon>
        <taxon>Embryophyta</taxon>
        <taxon>Tracheophyta</taxon>
        <taxon>Spermatophyta</taxon>
        <taxon>Magnoliopsida</taxon>
        <taxon>eudicotyledons</taxon>
        <taxon>Gunneridae</taxon>
        <taxon>Pentapetalae</taxon>
        <taxon>rosids</taxon>
        <taxon>fabids</taxon>
        <taxon>Fabales</taxon>
        <taxon>Fabaceae</taxon>
        <taxon>Cercidoideae</taxon>
        <taxon>Cercideae</taxon>
        <taxon>Bauhiniinae</taxon>
        <taxon>Bauhinia</taxon>
    </lineage>
</organism>
<evidence type="ECO:0000313" key="1">
    <source>
        <dbReference type="EMBL" id="KAI4357314.1"/>
    </source>
</evidence>
<evidence type="ECO:0000313" key="2">
    <source>
        <dbReference type="Proteomes" id="UP000828941"/>
    </source>
</evidence>
<sequence length="253" mass="29528">MKIPKSETQLNIVGCRDNIRGVFVVNRAASISNLIPFLPLIVFLQKKTKRKGVAVKCTCWLLEEMTDIPMNVTTNIIQRLVDRAIDETYYLCCFKKIVEDFEEEKKTLEAKYTDIQEDIEENKNAVMDIVREVNLWKNRAEDLIAEDTNTRKSCLFPWCYNCIWQYRQGKDLAKKTQKIKELAESSKYFTKIGRPAELPSWEFYASPDFMFFDSRKSVYDKVLAALKNGENYMIALHGTGGQVRPHWQSRLEK</sequence>
<accession>A0ACB9Q8H9</accession>
<name>A0ACB9Q8H9_BAUVA</name>
<dbReference type="Proteomes" id="UP000828941">
    <property type="component" value="Chromosome 1"/>
</dbReference>
<reference evidence="1 2" key="1">
    <citation type="journal article" date="2022" name="DNA Res.">
        <title>Chromosomal-level genome assembly of the orchid tree Bauhinia variegata (Leguminosae; Cercidoideae) supports the allotetraploid origin hypothesis of Bauhinia.</title>
        <authorList>
            <person name="Zhong Y."/>
            <person name="Chen Y."/>
            <person name="Zheng D."/>
            <person name="Pang J."/>
            <person name="Liu Y."/>
            <person name="Luo S."/>
            <person name="Meng S."/>
            <person name="Qian L."/>
            <person name="Wei D."/>
            <person name="Dai S."/>
            <person name="Zhou R."/>
        </authorList>
    </citation>
    <scope>NUCLEOTIDE SEQUENCE [LARGE SCALE GENOMIC DNA]</scope>
    <source>
        <strain evidence="1">BV-YZ2020</strain>
    </source>
</reference>
<dbReference type="EMBL" id="CM039426">
    <property type="protein sequence ID" value="KAI4357314.1"/>
    <property type="molecule type" value="Genomic_DNA"/>
</dbReference>
<comment type="caution">
    <text evidence="1">The sequence shown here is derived from an EMBL/GenBank/DDBJ whole genome shotgun (WGS) entry which is preliminary data.</text>
</comment>
<keyword evidence="2" id="KW-1185">Reference proteome</keyword>
<protein>
    <submittedName>
        <fullName evidence="1">Uncharacterized protein</fullName>
    </submittedName>
</protein>
<gene>
    <name evidence="1" type="ORF">L6164_001271</name>
</gene>